<feature type="compositionally biased region" description="Polar residues" evidence="4">
    <location>
        <begin position="517"/>
        <end position="546"/>
    </location>
</feature>
<accession>A0A9W9RLY8</accession>
<reference evidence="6" key="1">
    <citation type="submission" date="2022-12" db="EMBL/GenBank/DDBJ databases">
        <authorList>
            <person name="Petersen C."/>
        </authorList>
    </citation>
    <scope>NUCLEOTIDE SEQUENCE</scope>
    <source>
        <strain evidence="6">IBT 35675</strain>
    </source>
</reference>
<feature type="compositionally biased region" description="Basic residues" evidence="4">
    <location>
        <begin position="1243"/>
        <end position="1252"/>
    </location>
</feature>
<protein>
    <recommendedName>
        <fullName evidence="5">GAR domain-containing protein</fullName>
    </recommendedName>
</protein>
<reference evidence="6" key="2">
    <citation type="journal article" date="2023" name="IMA Fungus">
        <title>Comparative genomic study of the Penicillium genus elucidates a diverse pangenome and 15 lateral gene transfer events.</title>
        <authorList>
            <person name="Petersen C."/>
            <person name="Sorensen T."/>
            <person name="Nielsen M.R."/>
            <person name="Sondergaard T.E."/>
            <person name="Sorensen J.L."/>
            <person name="Fitzpatrick D.A."/>
            <person name="Frisvad J.C."/>
            <person name="Nielsen K.L."/>
        </authorList>
    </citation>
    <scope>NUCLEOTIDE SEQUENCE</scope>
    <source>
        <strain evidence="6">IBT 35675</strain>
    </source>
</reference>
<feature type="region of interest" description="Disordered" evidence="4">
    <location>
        <begin position="975"/>
        <end position="1014"/>
    </location>
</feature>
<feature type="domain" description="GAR" evidence="5">
    <location>
        <begin position="1009"/>
        <end position="1083"/>
    </location>
</feature>
<feature type="compositionally biased region" description="Low complexity" evidence="4">
    <location>
        <begin position="1126"/>
        <end position="1144"/>
    </location>
</feature>
<feature type="region of interest" description="Disordered" evidence="4">
    <location>
        <begin position="1"/>
        <end position="28"/>
    </location>
</feature>
<dbReference type="GO" id="GO:0005856">
    <property type="term" value="C:cytoskeleton"/>
    <property type="evidence" value="ECO:0007669"/>
    <property type="project" value="UniProtKB-SubCell"/>
</dbReference>
<sequence>MSARINPHRPSIRLSPVHSRQNSAASDRPGAVYQQLDPLLSNLSPESTLQALTSTDAVSDEKAAHDILSQSISQVSPAERALGIRAAVAAQNLDLWHKEVQSWAWPNANDAKVGKGFIPLLGLALVAVPLVPDHCSLLEEIRDGMEDLRVEELKEHVLNAHIPSRSRPSSATSSVSVPPPLSYVQLSDFTAVITATILRALPHLSRLNALLLTWDVRLLVLRQIPGLLRELSITRCAIDAALDALRNTQPDLQRYSDESLAADHVKLESAVVVVGRRMDRVLDALEGRPDSLPEQWIDDLESIESDFAAWVVEAEKYKVHNEWLRSKLESQAETPVDHSVQPQTSLENPLDDQTLAPVPTPAEVKTPETDLSVQETVQAPDHTSTEPEQVDLAHDEPLVSRDADAHPHLTVSISSPELPATAKRDDPTPVLVAEDSETPTQSDFPPDVSMNGKPSNLASFTLQSDSDNKENIPPLGFGQLDGSNSPITNTPTRPQPLSENSGASVNSSVDHSVLNEEVTQSHSTVANDVPSSQTTGESQLPEQIPSNVIPEAQTPSQVAPRSQPVEITPEPTSHGEDPKMTKDSGVDIGAETPAPATISPLTTPKTSDSRLPKIRPAFRGSQIPLASPKSGSTHTPIKSVSRPEEKLENMPKTLRKPLQSPIKLAETRCVKAGLEKDSSTPRKISHRRRTSTGSVGSLLSDHSSLISSPDVPEPRTASSNETQADNTSRSKPIRPPPHGIQPLREDRLRRFEDRKPDSMVIFPQTRAVSLPLERFINERLELSLSGESGPAVKHSNSRPITSSDFPKPPRVCNPPPPNLFSGRNANRGVQSQASSPAQSVSRPISSVPRPSGRRHTLSRGKSSSGLNVQNETARNAEQHRNAFAQNTARRALEHQAEPKSMRLRKQLTAHPSLESLGMKRQELSYVDEHSSELTNFESRASSPARNHRQPRDHLDEKISSILNSLPGHIHLVDSHHEADTSSSSSSMDRRVRHRSESPCGPPTRSTTPAPSLTLMPAGRRRLSHAYKAEDSCVKLYHLHNGGQSAPTKLFVRTVGEEGQRVMVRVGGGWADLGEYLREYVIHHGRRKVSETPRVEVQGIKTRLSPSYTSPGALLTPATSYLTSGRATPSRPPSSLSARPPSSLTVHKKRRGSTASDIMGTRAVTTGHINSFTSPPPPVPPLPTSTGRRLSMSSSYSVGDSHSPNTANEVRSTPLGLAGPRPRARFESMSPEGEAWVEDVLNKTRRSSSHHPPHFTLGSPPSSTSMTDLMSTEAPTPFPRSAVSVTSAPSVRAGGSC</sequence>
<feature type="region of interest" description="Disordered" evidence="4">
    <location>
        <begin position="330"/>
        <end position="390"/>
    </location>
</feature>
<dbReference type="Pfam" id="PF02187">
    <property type="entry name" value="GAS2"/>
    <property type="match status" value="1"/>
</dbReference>
<feature type="compositionally biased region" description="Basic and acidic residues" evidence="4">
    <location>
        <begin position="573"/>
        <end position="585"/>
    </location>
</feature>
<feature type="compositionally biased region" description="Low complexity" evidence="4">
    <location>
        <begin position="697"/>
        <end position="708"/>
    </location>
</feature>
<feature type="region of interest" description="Disordered" evidence="4">
    <location>
        <begin position="432"/>
        <end position="747"/>
    </location>
</feature>
<dbReference type="InterPro" id="IPR036534">
    <property type="entry name" value="GAR_dom_sf"/>
</dbReference>
<comment type="subcellular location">
    <subcellularLocation>
        <location evidence="1">Cytoplasm</location>
        <location evidence="1">Cytoskeleton</location>
    </subcellularLocation>
</comment>
<name>A0A9W9RLY8_PENBR</name>
<evidence type="ECO:0000256" key="4">
    <source>
        <dbReference type="SAM" id="MobiDB-lite"/>
    </source>
</evidence>
<organism evidence="6 7">
    <name type="scientific">Penicillium brevicompactum</name>
    <dbReference type="NCBI Taxonomy" id="5074"/>
    <lineage>
        <taxon>Eukaryota</taxon>
        <taxon>Fungi</taxon>
        <taxon>Dikarya</taxon>
        <taxon>Ascomycota</taxon>
        <taxon>Pezizomycotina</taxon>
        <taxon>Eurotiomycetes</taxon>
        <taxon>Eurotiomycetidae</taxon>
        <taxon>Eurotiales</taxon>
        <taxon>Aspergillaceae</taxon>
        <taxon>Penicillium</taxon>
    </lineage>
</organism>
<feature type="compositionally biased region" description="Basic and acidic residues" evidence="4">
    <location>
        <begin position="665"/>
        <end position="680"/>
    </location>
</feature>
<dbReference type="Proteomes" id="UP001148299">
    <property type="component" value="Unassembled WGS sequence"/>
</dbReference>
<evidence type="ECO:0000256" key="3">
    <source>
        <dbReference type="ARBA" id="ARBA00023212"/>
    </source>
</evidence>
<feature type="compositionally biased region" description="Polar residues" evidence="4">
    <location>
        <begin position="859"/>
        <end position="868"/>
    </location>
</feature>
<feature type="compositionally biased region" description="Polar residues" evidence="4">
    <location>
        <begin position="481"/>
        <end position="510"/>
    </location>
</feature>
<evidence type="ECO:0000313" key="7">
    <source>
        <dbReference type="Proteomes" id="UP001148299"/>
    </source>
</evidence>
<dbReference type="InterPro" id="IPR003108">
    <property type="entry name" value="GAR_dom"/>
</dbReference>
<dbReference type="SUPFAM" id="SSF143575">
    <property type="entry name" value="GAS2 domain-like"/>
    <property type="match status" value="1"/>
</dbReference>
<feature type="compositionally biased region" description="Polar residues" evidence="4">
    <location>
        <begin position="1258"/>
        <end position="1273"/>
    </location>
</feature>
<evidence type="ECO:0000313" key="6">
    <source>
        <dbReference type="EMBL" id="KAJ5362391.1"/>
    </source>
</evidence>
<comment type="caution">
    <text evidence="6">The sequence shown here is derived from an EMBL/GenBank/DDBJ whole genome shotgun (WGS) entry which is preliminary data.</text>
</comment>
<dbReference type="PROSITE" id="PS51460">
    <property type="entry name" value="GAR"/>
    <property type="match status" value="1"/>
</dbReference>
<feature type="compositionally biased region" description="Polar residues" evidence="4">
    <location>
        <begin position="452"/>
        <end position="465"/>
    </location>
</feature>
<feature type="compositionally biased region" description="Polar residues" evidence="4">
    <location>
        <begin position="716"/>
        <end position="730"/>
    </location>
</feature>
<dbReference type="Gene3D" id="3.30.920.20">
    <property type="entry name" value="Gas2-like domain"/>
    <property type="match status" value="1"/>
</dbReference>
<keyword evidence="2" id="KW-0963">Cytoplasm</keyword>
<keyword evidence="3" id="KW-0206">Cytoskeleton</keyword>
<feature type="compositionally biased region" description="Polar residues" evidence="4">
    <location>
        <begin position="1186"/>
        <end position="1210"/>
    </location>
</feature>
<feature type="compositionally biased region" description="Pro residues" evidence="4">
    <location>
        <begin position="806"/>
        <end position="818"/>
    </location>
</feature>
<evidence type="ECO:0000256" key="2">
    <source>
        <dbReference type="ARBA" id="ARBA00022490"/>
    </source>
</evidence>
<keyword evidence="7" id="KW-1185">Reference proteome</keyword>
<feature type="compositionally biased region" description="Low complexity" evidence="4">
    <location>
        <begin position="829"/>
        <end position="850"/>
    </location>
</feature>
<feature type="compositionally biased region" description="Polar residues" evidence="4">
    <location>
        <begin position="629"/>
        <end position="638"/>
    </location>
</feature>
<dbReference type="EMBL" id="JAPZBR010000002">
    <property type="protein sequence ID" value="KAJ5362391.1"/>
    <property type="molecule type" value="Genomic_DNA"/>
</dbReference>
<feature type="region of interest" description="Disordered" evidence="4">
    <location>
        <begin position="1121"/>
        <end position="1229"/>
    </location>
</feature>
<evidence type="ECO:0000259" key="5">
    <source>
        <dbReference type="PROSITE" id="PS51460"/>
    </source>
</evidence>
<feature type="region of interest" description="Disordered" evidence="4">
    <location>
        <begin position="786"/>
        <end position="868"/>
    </location>
</feature>
<proteinExistence type="predicted"/>
<evidence type="ECO:0000256" key="1">
    <source>
        <dbReference type="ARBA" id="ARBA00004245"/>
    </source>
</evidence>
<gene>
    <name evidence="6" type="ORF">N7541_003235</name>
</gene>
<feature type="compositionally biased region" description="Basic residues" evidence="4">
    <location>
        <begin position="1"/>
        <end position="11"/>
    </location>
</feature>
<feature type="compositionally biased region" description="Pro residues" evidence="4">
    <location>
        <begin position="1173"/>
        <end position="1182"/>
    </location>
</feature>
<feature type="region of interest" description="Disordered" evidence="4">
    <location>
        <begin position="1243"/>
        <end position="1296"/>
    </location>
</feature>
<dbReference type="GO" id="GO:0008017">
    <property type="term" value="F:microtubule binding"/>
    <property type="evidence" value="ECO:0007669"/>
    <property type="project" value="InterPro"/>
</dbReference>